<keyword evidence="1" id="KW-0472">Membrane</keyword>
<reference evidence="2 3" key="1">
    <citation type="submission" date="2017-05" db="EMBL/GenBank/DDBJ databases">
        <authorList>
            <person name="Varghese N."/>
            <person name="Submissions S."/>
        </authorList>
    </citation>
    <scope>NUCLEOTIDE SEQUENCE [LARGE SCALE GENOMIC DNA]</scope>
    <source>
        <strain evidence="2 3">DSM 15360</strain>
    </source>
</reference>
<keyword evidence="1" id="KW-0812">Transmembrane</keyword>
<organism evidence="2 3">
    <name type="scientific">Algoriphagus winogradskyi</name>
    <dbReference type="NCBI Taxonomy" id="237017"/>
    <lineage>
        <taxon>Bacteria</taxon>
        <taxon>Pseudomonadati</taxon>
        <taxon>Bacteroidota</taxon>
        <taxon>Cytophagia</taxon>
        <taxon>Cytophagales</taxon>
        <taxon>Cyclobacteriaceae</taxon>
        <taxon>Algoriphagus</taxon>
    </lineage>
</organism>
<gene>
    <name evidence="2" type="ORF">SAMN06265367_104118</name>
</gene>
<name>A0ABY1P2A7_9BACT</name>
<dbReference type="RefSeq" id="WP_283413236.1">
    <property type="nucleotide sequence ID" value="NZ_FXUA01000004.1"/>
</dbReference>
<accession>A0ABY1P2A7</accession>
<evidence type="ECO:0000313" key="2">
    <source>
        <dbReference type="EMBL" id="SMP24729.1"/>
    </source>
</evidence>
<dbReference type="EMBL" id="FXUA01000004">
    <property type="protein sequence ID" value="SMP24729.1"/>
    <property type="molecule type" value="Genomic_DNA"/>
</dbReference>
<feature type="transmembrane region" description="Helical" evidence="1">
    <location>
        <begin position="6"/>
        <end position="26"/>
    </location>
</feature>
<dbReference type="Proteomes" id="UP001157915">
    <property type="component" value="Unassembled WGS sequence"/>
</dbReference>
<evidence type="ECO:0000256" key="1">
    <source>
        <dbReference type="SAM" id="Phobius"/>
    </source>
</evidence>
<dbReference type="PROSITE" id="PS51257">
    <property type="entry name" value="PROKAR_LIPOPROTEIN"/>
    <property type="match status" value="1"/>
</dbReference>
<comment type="caution">
    <text evidence="2">The sequence shown here is derived from an EMBL/GenBank/DDBJ whole genome shotgun (WGS) entry which is preliminary data.</text>
</comment>
<protein>
    <recommendedName>
        <fullName evidence="4">Lipoprotein</fullName>
    </recommendedName>
</protein>
<sequence length="195" mass="21201">MNTKKLNLTVAMVSAYMVLMVFVACVDDPEINPFGECGGSSKVNARDISLYYEPSQNSASATESDTVNFKDFKVYLRINWEVVSEAPTSASFPGMAYALSCAPNLNFQNITGIRIELLAPYGGKEAGTDISNLVSTHEDIKISELKNFTGTTGQYKLKVDLQPSNKSQLKTKTVLILKDGSAKILESTSPVLLTN</sequence>
<keyword evidence="3" id="KW-1185">Reference proteome</keyword>
<proteinExistence type="predicted"/>
<keyword evidence="1" id="KW-1133">Transmembrane helix</keyword>
<evidence type="ECO:0000313" key="3">
    <source>
        <dbReference type="Proteomes" id="UP001157915"/>
    </source>
</evidence>
<evidence type="ECO:0008006" key="4">
    <source>
        <dbReference type="Google" id="ProtNLM"/>
    </source>
</evidence>